<dbReference type="InterPro" id="IPR018710">
    <property type="entry name" value="DUF2232"/>
</dbReference>
<dbReference type="PANTHER" id="PTHR41324:SF1">
    <property type="entry name" value="DUF2232 DOMAIN-CONTAINING PROTEIN"/>
    <property type="match status" value="1"/>
</dbReference>
<dbReference type="RefSeq" id="WP_214476795.1">
    <property type="nucleotide sequence ID" value="NZ_CP071709.1"/>
</dbReference>
<dbReference type="Pfam" id="PF09991">
    <property type="entry name" value="DUF2232"/>
    <property type="match status" value="1"/>
</dbReference>
<dbReference type="EMBL" id="CP071709">
    <property type="protein sequence ID" value="QVY61578.1"/>
    <property type="molecule type" value="Genomic_DNA"/>
</dbReference>
<accession>A0ABX8FAZ5</accession>
<evidence type="ECO:0000313" key="2">
    <source>
        <dbReference type="EMBL" id="QVY61578.1"/>
    </source>
</evidence>
<organism evidence="2 3">
    <name type="scientific">Cytobacillus gottheilii</name>
    <dbReference type="NCBI Taxonomy" id="859144"/>
    <lineage>
        <taxon>Bacteria</taxon>
        <taxon>Bacillati</taxon>
        <taxon>Bacillota</taxon>
        <taxon>Bacilli</taxon>
        <taxon>Bacillales</taxon>
        <taxon>Bacillaceae</taxon>
        <taxon>Cytobacillus</taxon>
    </lineage>
</organism>
<gene>
    <name evidence="2" type="ORF">J1899_22070</name>
</gene>
<keyword evidence="1" id="KW-0812">Transmembrane</keyword>
<feature type="transmembrane region" description="Helical" evidence="1">
    <location>
        <begin position="237"/>
        <end position="264"/>
    </location>
</feature>
<evidence type="ECO:0000313" key="3">
    <source>
        <dbReference type="Proteomes" id="UP000679247"/>
    </source>
</evidence>
<feature type="transmembrane region" description="Helical" evidence="1">
    <location>
        <begin position="170"/>
        <end position="194"/>
    </location>
</feature>
<dbReference type="PANTHER" id="PTHR41324">
    <property type="entry name" value="MEMBRANE PROTEIN-RELATED"/>
    <property type="match status" value="1"/>
</dbReference>
<keyword evidence="3" id="KW-1185">Reference proteome</keyword>
<evidence type="ECO:0000256" key="1">
    <source>
        <dbReference type="SAM" id="Phobius"/>
    </source>
</evidence>
<feature type="transmembrane region" description="Helical" evidence="1">
    <location>
        <begin position="54"/>
        <end position="80"/>
    </location>
</feature>
<keyword evidence="1" id="KW-1133">Transmembrane helix</keyword>
<proteinExistence type="predicted"/>
<protein>
    <submittedName>
        <fullName evidence="2">YybS family protein</fullName>
    </submittedName>
</protein>
<feature type="transmembrane region" description="Helical" evidence="1">
    <location>
        <begin position="101"/>
        <end position="123"/>
    </location>
</feature>
<feature type="transmembrane region" description="Helical" evidence="1">
    <location>
        <begin position="276"/>
        <end position="298"/>
    </location>
</feature>
<reference evidence="2 3" key="1">
    <citation type="submission" date="2021-03" db="EMBL/GenBank/DDBJ databases">
        <title>The first data on the complete genome of the tetrodotoxin-producing bacterium.</title>
        <authorList>
            <person name="Melnikova D.I."/>
            <person name="Nijland R."/>
            <person name="Magarlamov T.Y."/>
        </authorList>
    </citation>
    <scope>NUCLEOTIDE SEQUENCE [LARGE SCALE GENOMIC DNA]</scope>
    <source>
        <strain evidence="2 3">1839</strain>
    </source>
</reference>
<name>A0ABX8FAZ5_9BACI</name>
<feature type="transmembrane region" description="Helical" evidence="1">
    <location>
        <begin position="215"/>
        <end position="231"/>
    </location>
</feature>
<sequence length="313" mass="34853">MKNVHKLTEGAVFLAIFAVLLMITIYVPVIGAVVNFVLPVPFMMIAAKHARKDALLFFVAAVLISFITGTIFAVPVTLLFGLTGLVIGDFLREKKSRLETYIAGSLAFLLATLGVYAVSVLVMDINFVEESILVMKESIAMAKDMMAAMGQGGDELFEQLDAGVEMIQTLIPTLLIMSSFLTVFFLQLIALPIIKRFGVEVSKSKPFRELSFPKSILWYYLLSIIASLLLQPEEGSYWFLALVNLTYILQIFMVIQGFSLIFYFSYKKGLPKAFPIIALVLSLLLPILLYIVRLLGIIDLGFGLRQRVESRDV</sequence>
<dbReference type="Proteomes" id="UP000679247">
    <property type="component" value="Chromosome"/>
</dbReference>
<feature type="transmembrane region" description="Helical" evidence="1">
    <location>
        <begin position="12"/>
        <end position="34"/>
    </location>
</feature>
<keyword evidence="1" id="KW-0472">Membrane</keyword>